<name>A0CM82_PARTE</name>
<feature type="coiled-coil region" evidence="1">
    <location>
        <begin position="259"/>
        <end position="360"/>
    </location>
</feature>
<keyword evidence="4" id="KW-1185">Reference proteome</keyword>
<evidence type="ECO:0000313" key="3">
    <source>
        <dbReference type="EMBL" id="CAK71899.1"/>
    </source>
</evidence>
<accession>A0CM82</accession>
<dbReference type="Proteomes" id="UP000000600">
    <property type="component" value="Unassembled WGS sequence"/>
</dbReference>
<dbReference type="SUPFAM" id="SSF64268">
    <property type="entry name" value="PX domain"/>
    <property type="match status" value="1"/>
</dbReference>
<dbReference type="OrthoDB" id="271164at2759"/>
<protein>
    <recommendedName>
        <fullName evidence="2">PX domain-containing protein</fullName>
    </recommendedName>
</protein>
<gene>
    <name evidence="3" type="ORF">GSPATT00008378001</name>
</gene>
<sequence length="373" mass="44523">MQQQSPPPKIIQIDFSTEMLGKYASYRIQVDQNIVCRRFNDFVHFYEALRANYPGVFVPRLPEKQAMVTLQLGSQGNLGEDFLRVRRRMLQYFLISIFKRKILWNSPETKQFLNEQNQTWIPINNESTSLEEKYKTNLPDCSNLEITLDMKCQFYDFQSFVVKVKPMIENFKKMCNNYVTAKTNFNTEKLIFVNYVLPEFEKNLLFKSDKKFFEKIKPLDLMKNQRYDQVRKFQSDQILIDLSILESDIESHLIQFEQIRKWEDRILKYEDKIRQCQLDLQQTINNQRNTVAKLLFGSKDKEILRLQNQIEQYSKTIQELKVLINITMGQVCLFEIPDFVKEKEQNLFKLIKLIGQLEMEQVEHSGFSFNISN</sequence>
<dbReference type="GeneID" id="5025081"/>
<feature type="domain" description="PX" evidence="2">
    <location>
        <begin position="1"/>
        <end position="120"/>
    </location>
</feature>
<dbReference type="OMA" id="QTWIPIN"/>
<dbReference type="SMART" id="SM00312">
    <property type="entry name" value="PX"/>
    <property type="match status" value="1"/>
</dbReference>
<dbReference type="EMBL" id="CT868108">
    <property type="protein sequence ID" value="CAK71899.1"/>
    <property type="molecule type" value="Genomic_DNA"/>
</dbReference>
<keyword evidence="1" id="KW-0175">Coiled coil</keyword>
<dbReference type="PROSITE" id="PS50195">
    <property type="entry name" value="PX"/>
    <property type="match status" value="1"/>
</dbReference>
<dbReference type="KEGG" id="ptm:GSPATT00008378001"/>
<proteinExistence type="predicted"/>
<dbReference type="InParanoid" id="A0CM82"/>
<evidence type="ECO:0000256" key="1">
    <source>
        <dbReference type="SAM" id="Coils"/>
    </source>
</evidence>
<dbReference type="RefSeq" id="XP_001439296.1">
    <property type="nucleotide sequence ID" value="XM_001439259.1"/>
</dbReference>
<dbReference type="HOGENOM" id="CLU_742839_0_0_1"/>
<dbReference type="STRING" id="5888.A0CM82"/>
<dbReference type="GO" id="GO:0005768">
    <property type="term" value="C:endosome"/>
    <property type="evidence" value="ECO:0000318"/>
    <property type="project" value="GO_Central"/>
</dbReference>
<organism evidence="3 4">
    <name type="scientific">Paramecium tetraurelia</name>
    <dbReference type="NCBI Taxonomy" id="5888"/>
    <lineage>
        <taxon>Eukaryota</taxon>
        <taxon>Sar</taxon>
        <taxon>Alveolata</taxon>
        <taxon>Ciliophora</taxon>
        <taxon>Intramacronucleata</taxon>
        <taxon>Oligohymenophorea</taxon>
        <taxon>Peniculida</taxon>
        <taxon>Parameciidae</taxon>
        <taxon>Paramecium</taxon>
    </lineage>
</organism>
<dbReference type="AlphaFoldDB" id="A0CM82"/>
<evidence type="ECO:0000313" key="4">
    <source>
        <dbReference type="Proteomes" id="UP000000600"/>
    </source>
</evidence>
<dbReference type="PANTHER" id="PTHR10555:SF170">
    <property type="entry name" value="FI18122P1"/>
    <property type="match status" value="1"/>
</dbReference>
<evidence type="ECO:0000259" key="2">
    <source>
        <dbReference type="PROSITE" id="PS50195"/>
    </source>
</evidence>
<dbReference type="GO" id="GO:0035091">
    <property type="term" value="F:phosphatidylinositol binding"/>
    <property type="evidence" value="ECO:0000318"/>
    <property type="project" value="GO_Central"/>
</dbReference>
<reference evidence="3 4" key="1">
    <citation type="journal article" date="2006" name="Nature">
        <title>Global trends of whole-genome duplications revealed by the ciliate Paramecium tetraurelia.</title>
        <authorList>
            <consortium name="Genoscope"/>
            <person name="Aury J.-M."/>
            <person name="Jaillon O."/>
            <person name="Duret L."/>
            <person name="Noel B."/>
            <person name="Jubin C."/>
            <person name="Porcel B.M."/>
            <person name="Segurens B."/>
            <person name="Daubin V."/>
            <person name="Anthouard V."/>
            <person name="Aiach N."/>
            <person name="Arnaiz O."/>
            <person name="Billaut A."/>
            <person name="Beisson J."/>
            <person name="Blanc I."/>
            <person name="Bouhouche K."/>
            <person name="Camara F."/>
            <person name="Duharcourt S."/>
            <person name="Guigo R."/>
            <person name="Gogendeau D."/>
            <person name="Katinka M."/>
            <person name="Keller A.-M."/>
            <person name="Kissmehl R."/>
            <person name="Klotz C."/>
            <person name="Koll F."/>
            <person name="Le Moue A."/>
            <person name="Lepere C."/>
            <person name="Malinsky S."/>
            <person name="Nowacki M."/>
            <person name="Nowak J.K."/>
            <person name="Plattner H."/>
            <person name="Poulain J."/>
            <person name="Ruiz F."/>
            <person name="Serrano V."/>
            <person name="Zagulski M."/>
            <person name="Dessen P."/>
            <person name="Betermier M."/>
            <person name="Weissenbach J."/>
            <person name="Scarpelli C."/>
            <person name="Schachter V."/>
            <person name="Sperling L."/>
            <person name="Meyer E."/>
            <person name="Cohen J."/>
            <person name="Wincker P."/>
        </authorList>
    </citation>
    <scope>NUCLEOTIDE SEQUENCE [LARGE SCALE GENOMIC DNA]</scope>
    <source>
        <strain evidence="3 4">Stock d4-2</strain>
    </source>
</reference>
<dbReference type="PANTHER" id="PTHR10555">
    <property type="entry name" value="SORTING NEXIN"/>
    <property type="match status" value="1"/>
</dbReference>
<dbReference type="InterPro" id="IPR036871">
    <property type="entry name" value="PX_dom_sf"/>
</dbReference>
<dbReference type="Pfam" id="PF00787">
    <property type="entry name" value="PX"/>
    <property type="match status" value="1"/>
</dbReference>
<dbReference type="Gene3D" id="3.30.1520.10">
    <property type="entry name" value="Phox-like domain"/>
    <property type="match status" value="1"/>
</dbReference>
<dbReference type="InterPro" id="IPR001683">
    <property type="entry name" value="PX_dom"/>
</dbReference>